<comment type="caution">
    <text evidence="1">The sequence shown here is derived from an EMBL/GenBank/DDBJ whole genome shotgun (WGS) entry which is preliminary data.</text>
</comment>
<reference evidence="1 2" key="1">
    <citation type="journal article" date="2018" name="Front. Plant Sci.">
        <title>Red Clover (Trifolium pratense) and Zigzag Clover (T. medium) - A Picture of Genomic Similarities and Differences.</title>
        <authorList>
            <person name="Dluhosova J."/>
            <person name="Istvanek J."/>
            <person name="Nedelnik J."/>
            <person name="Repkova J."/>
        </authorList>
    </citation>
    <scope>NUCLEOTIDE SEQUENCE [LARGE SCALE GENOMIC DNA]</scope>
    <source>
        <strain evidence="2">cv. 10/8</strain>
        <tissue evidence="1">Leaf</tissue>
    </source>
</reference>
<feature type="non-terminal residue" evidence="1">
    <location>
        <position position="1"/>
    </location>
</feature>
<organism evidence="1 2">
    <name type="scientific">Trifolium medium</name>
    <dbReference type="NCBI Taxonomy" id="97028"/>
    <lineage>
        <taxon>Eukaryota</taxon>
        <taxon>Viridiplantae</taxon>
        <taxon>Streptophyta</taxon>
        <taxon>Embryophyta</taxon>
        <taxon>Tracheophyta</taxon>
        <taxon>Spermatophyta</taxon>
        <taxon>Magnoliopsida</taxon>
        <taxon>eudicotyledons</taxon>
        <taxon>Gunneridae</taxon>
        <taxon>Pentapetalae</taxon>
        <taxon>rosids</taxon>
        <taxon>fabids</taxon>
        <taxon>Fabales</taxon>
        <taxon>Fabaceae</taxon>
        <taxon>Papilionoideae</taxon>
        <taxon>50 kb inversion clade</taxon>
        <taxon>NPAAA clade</taxon>
        <taxon>Hologalegina</taxon>
        <taxon>IRL clade</taxon>
        <taxon>Trifolieae</taxon>
        <taxon>Trifolium</taxon>
    </lineage>
</organism>
<name>A0A392VSK4_9FABA</name>
<proteinExistence type="predicted"/>
<dbReference type="EMBL" id="LXQA011270249">
    <property type="protein sequence ID" value="MCI91378.1"/>
    <property type="molecule type" value="Genomic_DNA"/>
</dbReference>
<dbReference type="AlphaFoldDB" id="A0A392VSK4"/>
<protein>
    <submittedName>
        <fullName evidence="1">Uncharacterized protein</fullName>
    </submittedName>
</protein>
<sequence>SREHKEQENFNDGHFVRKGQNLFFEDDISVQLMVQVVAPAQTPA</sequence>
<dbReference type="Proteomes" id="UP000265520">
    <property type="component" value="Unassembled WGS sequence"/>
</dbReference>
<evidence type="ECO:0000313" key="1">
    <source>
        <dbReference type="EMBL" id="MCI91378.1"/>
    </source>
</evidence>
<accession>A0A392VSK4</accession>
<keyword evidence="2" id="KW-1185">Reference proteome</keyword>
<evidence type="ECO:0000313" key="2">
    <source>
        <dbReference type="Proteomes" id="UP000265520"/>
    </source>
</evidence>